<evidence type="ECO:0000256" key="4">
    <source>
        <dbReference type="PROSITE-ProRule" id="PRU01240"/>
    </source>
</evidence>
<accession>A0AA51UL03</accession>
<dbReference type="PROSITE" id="PS00138">
    <property type="entry name" value="SUBTILASE_SER"/>
    <property type="match status" value="1"/>
</dbReference>
<dbReference type="InterPro" id="IPR051048">
    <property type="entry name" value="Peptidase_S8/S53_subtilisin"/>
</dbReference>
<sequence>MKDRKNIAFIFIILLFFTSIASANDSNIIFLKAGHINTDLETDVNNTGPSTMAVSVNNEVPDSSYKYYLVQFDGIVQPEWKDTVETTGAEIFDYVPDNTFVLKMNETVKSQVESLEFVRWIGEYLPVYKYVAEETDSFSNSTNSTIELLVTLFEAENDEQIIEEINQIDGTIIDNSYQILKIEIPVNNIEELTKINGISWIEEYHTPTAFNDVAATIMNVSIVHSNVGLNGSGQIVAVCDTGLDTGVDDETMHADIRGRILKIIDYSDNGAMDYAGHGTHVVGSVLGNGSMSGGQYKGIAPEASLVFQAVQNATDSTNELSAIPGNLSILFQSAYNLTAKIHSNSWGDGDYGKYTTSSQQVDDFIWNNPDMVIVFAAGNSGPSIYSISSPATAKNCITVGASESNRTGVKDFLGYSYDSYTDNIDEVATFSSRGPTVDNRIKPDVVAPGTCIISTRSSLATYEYINISQNTNYAYLSGTSMATPLVSGSIALIREYYLTEEKLENVSAALLKATLINGAYDISQETEAQYDYSQGWGRVDVANSIMVNYPEVIAYYDGKSLSKNESWTHTYEYIENGESLRATLVWTDYPAFEGTTKSLVNDLDFTITDSSDTYYGNGGSDFDRINNVEGIELSSVSDEDYTFNITAHSVNKGGSQPFALVASFTCDNNEFPAPGTQATSKNMAVSTDVVHPQGVDYDSIVMKINNSTVSFTATPITDGYRIEYNSASSYQTGEYNISISASTENGQDFSYSWNFTVDAVTSNNAPVLSHIGTRNVSESSTLIINLSATDADNDTLIFGTNASFGVLYDNTFTWTPDYNDSGVYSVEFNVTDGIEVDNETITINVTNINLPPEFDSISSKTIEVTKNLQFTINATDADGDELVYSNVSTLPDGATFNATSLLFNWTPTVDQKGTYFVNFTVTDGNDYSNLTVPIIVIELSTITKTPSGGGGGGGGGGTTGEDVENIAVKDVSSVFVGIGNVKFDFYRDGNDIQYIGYESLKNSGTISVTIEVLKDKSTFVYSLPAGDVYKNINIWVGKAGYATEDNIADPVIGFKVSRNWIEDNDIDELSIVLERYDGGWSRLSTTQTGSDDEYLYFEASTPGFSPFVIIGEANERLQSVTDEDNSAIDTLNSSINASTEVVTPEKTIGALSALTCGLIIALVCFLYRKQ</sequence>
<dbReference type="SUPFAM" id="SSF49313">
    <property type="entry name" value="Cadherin-like"/>
    <property type="match status" value="2"/>
</dbReference>
<dbReference type="InterPro" id="IPR013783">
    <property type="entry name" value="Ig-like_fold"/>
</dbReference>
<reference evidence="7 8" key="1">
    <citation type="submission" date="2023-08" db="EMBL/GenBank/DDBJ databases">
        <title>Methanolobus mangrovi sp. nov. and Methanolobus sediminis sp. nov, two novel methylotrophic methanogens isolated from mangrove sediments in China.</title>
        <authorList>
            <person name="Zhou J."/>
        </authorList>
    </citation>
    <scope>NUCLEOTIDE SEQUENCE [LARGE SCALE GENOMIC DNA]</scope>
    <source>
        <strain evidence="7 8">FTZ6</strain>
    </source>
</reference>
<keyword evidence="5" id="KW-0812">Transmembrane</keyword>
<dbReference type="GO" id="GO:0006508">
    <property type="term" value="P:proteolysis"/>
    <property type="evidence" value="ECO:0007669"/>
    <property type="project" value="UniProtKB-KW"/>
</dbReference>
<dbReference type="PRINTS" id="PR00723">
    <property type="entry name" value="SUBTILISIN"/>
</dbReference>
<dbReference type="InterPro" id="IPR036852">
    <property type="entry name" value="Peptidase_S8/S53_dom_sf"/>
</dbReference>
<comment type="similarity">
    <text evidence="4">Belongs to the peptidase S8 family.</text>
</comment>
<dbReference type="Gene3D" id="2.60.40.10">
    <property type="entry name" value="Immunoglobulins"/>
    <property type="match status" value="2"/>
</dbReference>
<dbReference type="Pfam" id="PF05345">
    <property type="entry name" value="He_PIG"/>
    <property type="match status" value="1"/>
</dbReference>
<feature type="active site" description="Charge relay system" evidence="4">
    <location>
        <position position="480"/>
    </location>
</feature>
<dbReference type="CDD" id="cd04842">
    <property type="entry name" value="Peptidases_S8_Kp43_protease"/>
    <property type="match status" value="1"/>
</dbReference>
<dbReference type="InterPro" id="IPR015919">
    <property type="entry name" value="Cadherin-like_sf"/>
</dbReference>
<feature type="transmembrane region" description="Helical" evidence="5">
    <location>
        <begin position="1148"/>
        <end position="1167"/>
    </location>
</feature>
<dbReference type="PANTHER" id="PTHR43399:SF5">
    <property type="entry name" value="PEPTIDASE S8 FAMILY WITH PROTEASE-ASSOCIATED DOMAIN"/>
    <property type="match status" value="1"/>
</dbReference>
<dbReference type="GO" id="GO:0016020">
    <property type="term" value="C:membrane"/>
    <property type="evidence" value="ECO:0007669"/>
    <property type="project" value="InterPro"/>
</dbReference>
<dbReference type="SUPFAM" id="SSF52743">
    <property type="entry name" value="Subtilisin-like"/>
    <property type="match status" value="1"/>
</dbReference>
<evidence type="ECO:0000256" key="1">
    <source>
        <dbReference type="ARBA" id="ARBA00022670"/>
    </source>
</evidence>
<dbReference type="InterPro" id="IPR000209">
    <property type="entry name" value="Peptidase_S8/S53_dom"/>
</dbReference>
<protein>
    <submittedName>
        <fullName evidence="7">PGF-pre-PGF domain-containing protein</fullName>
    </submittedName>
</protein>
<gene>
    <name evidence="7" type="ORF">RE474_01950</name>
</gene>
<dbReference type="KEGG" id="mseb:RE474_01950"/>
<feature type="active site" description="Charge relay system" evidence="4">
    <location>
        <position position="240"/>
    </location>
</feature>
<dbReference type="GO" id="GO:0005509">
    <property type="term" value="F:calcium ion binding"/>
    <property type="evidence" value="ECO:0007669"/>
    <property type="project" value="InterPro"/>
</dbReference>
<keyword evidence="3 4" id="KW-0720">Serine protease</keyword>
<keyword evidence="5" id="KW-1133">Transmembrane helix</keyword>
<dbReference type="GO" id="GO:0004252">
    <property type="term" value="F:serine-type endopeptidase activity"/>
    <property type="evidence" value="ECO:0007669"/>
    <property type="project" value="UniProtKB-UniRule"/>
</dbReference>
<name>A0AA51UL03_9EURY</name>
<keyword evidence="1 4" id="KW-0645">Protease</keyword>
<dbReference type="NCBIfam" id="TIGR04213">
    <property type="entry name" value="PGF_pre_PGF"/>
    <property type="match status" value="1"/>
</dbReference>
<evidence type="ECO:0000259" key="6">
    <source>
        <dbReference type="Pfam" id="PF00082"/>
    </source>
</evidence>
<keyword evidence="5" id="KW-0472">Membrane</keyword>
<dbReference type="InterPro" id="IPR026453">
    <property type="entry name" value="PGF_pre_PGF"/>
</dbReference>
<dbReference type="InterPro" id="IPR023828">
    <property type="entry name" value="Peptidase_S8_Ser-AS"/>
</dbReference>
<evidence type="ECO:0000256" key="5">
    <source>
        <dbReference type="SAM" id="Phobius"/>
    </source>
</evidence>
<dbReference type="RefSeq" id="WP_309311310.1">
    <property type="nucleotide sequence ID" value="NZ_CP133592.1"/>
</dbReference>
<dbReference type="GeneID" id="84231441"/>
<dbReference type="Pfam" id="PF00082">
    <property type="entry name" value="Peptidase_S8"/>
    <property type="match status" value="1"/>
</dbReference>
<dbReference type="EMBL" id="CP133592">
    <property type="protein sequence ID" value="WMW25506.1"/>
    <property type="molecule type" value="Genomic_DNA"/>
</dbReference>
<dbReference type="InterPro" id="IPR008979">
    <property type="entry name" value="Galactose-bd-like_sf"/>
</dbReference>
<evidence type="ECO:0000313" key="8">
    <source>
        <dbReference type="Proteomes" id="UP001182908"/>
    </source>
</evidence>
<dbReference type="AlphaFoldDB" id="A0AA51UL03"/>
<feature type="active site" description="Charge relay system" evidence="4">
    <location>
        <position position="277"/>
    </location>
</feature>
<proteinExistence type="inferred from homology"/>
<evidence type="ECO:0000313" key="7">
    <source>
        <dbReference type="EMBL" id="WMW25506.1"/>
    </source>
</evidence>
<dbReference type="Pfam" id="PF17963">
    <property type="entry name" value="Big_9"/>
    <property type="match status" value="1"/>
</dbReference>
<feature type="domain" description="Peptidase S8/S53" evidence="6">
    <location>
        <begin position="231"/>
        <end position="537"/>
    </location>
</feature>
<dbReference type="InterPro" id="IPR015500">
    <property type="entry name" value="Peptidase_S8_subtilisin-rel"/>
</dbReference>
<dbReference type="Gene3D" id="2.60.120.380">
    <property type="match status" value="1"/>
</dbReference>
<keyword evidence="2 4" id="KW-0378">Hydrolase</keyword>
<dbReference type="InterPro" id="IPR034058">
    <property type="entry name" value="TagA/B/C/D_pept_dom"/>
</dbReference>
<dbReference type="Proteomes" id="UP001182908">
    <property type="component" value="Chromosome"/>
</dbReference>
<dbReference type="PROSITE" id="PS51892">
    <property type="entry name" value="SUBTILASE"/>
    <property type="match status" value="1"/>
</dbReference>
<keyword evidence="8" id="KW-1185">Reference proteome</keyword>
<evidence type="ECO:0000256" key="3">
    <source>
        <dbReference type="ARBA" id="ARBA00022825"/>
    </source>
</evidence>
<dbReference type="PANTHER" id="PTHR43399">
    <property type="entry name" value="SUBTILISIN-RELATED"/>
    <property type="match status" value="1"/>
</dbReference>
<evidence type="ECO:0000256" key="2">
    <source>
        <dbReference type="ARBA" id="ARBA00022801"/>
    </source>
</evidence>
<dbReference type="SUPFAM" id="SSF49785">
    <property type="entry name" value="Galactose-binding domain-like"/>
    <property type="match status" value="1"/>
</dbReference>
<organism evidence="7 8">
    <name type="scientific">Methanolobus sediminis</name>
    <dbReference type="NCBI Taxonomy" id="3072978"/>
    <lineage>
        <taxon>Archaea</taxon>
        <taxon>Methanobacteriati</taxon>
        <taxon>Methanobacteriota</taxon>
        <taxon>Stenosarchaea group</taxon>
        <taxon>Methanomicrobia</taxon>
        <taxon>Methanosarcinales</taxon>
        <taxon>Methanosarcinaceae</taxon>
        <taxon>Methanolobus</taxon>
    </lineage>
</organism>
<dbReference type="Gene3D" id="3.40.50.200">
    <property type="entry name" value="Peptidase S8/S53 domain"/>
    <property type="match status" value="1"/>
</dbReference>